<dbReference type="SUPFAM" id="SSF49299">
    <property type="entry name" value="PKD domain"/>
    <property type="match status" value="1"/>
</dbReference>
<dbReference type="Pfam" id="PF07661">
    <property type="entry name" value="MORN_2"/>
    <property type="match status" value="4"/>
</dbReference>
<accession>A0A7T1F4H1</accession>
<evidence type="ECO:0000256" key="1">
    <source>
        <dbReference type="ARBA" id="ARBA00022729"/>
    </source>
</evidence>
<dbReference type="Gene3D" id="2.20.110.10">
    <property type="entry name" value="Histone H3 K4-specific methyltransferase SET7/9 N-terminal domain"/>
    <property type="match status" value="2"/>
</dbReference>
<dbReference type="InterPro" id="IPR011652">
    <property type="entry name" value="MORN_2"/>
</dbReference>
<feature type="domain" description="PKD" evidence="4">
    <location>
        <begin position="538"/>
        <end position="590"/>
    </location>
</feature>
<dbReference type="PANTHER" id="PTHR33706">
    <property type="entry name" value="MORN VARIANT REPEAT PROTEIN"/>
    <property type="match status" value="1"/>
</dbReference>
<protein>
    <recommendedName>
        <fullName evidence="4">PKD domain-containing protein</fullName>
    </recommendedName>
</protein>
<dbReference type="InterPro" id="IPR022409">
    <property type="entry name" value="PKD/Chitinase_dom"/>
</dbReference>
<evidence type="ECO:0000259" key="4">
    <source>
        <dbReference type="PROSITE" id="PS50093"/>
    </source>
</evidence>
<dbReference type="InterPro" id="IPR002102">
    <property type="entry name" value="Cohesin_dom"/>
</dbReference>
<sequence length="743" mass="82719">MNMKKNGLNSWWIIGIILTIGVLFGGSAVFSLDESQQFNITVTETEVKPGQEIIVNYTASSDWSSDAWIGLIPADIPLGNQKLADENDLDYRHLKNTSQGKLSFIAPDVEGIFNFRLYPSDDDSYPEVAVSDSINVVKESIMPLDSSGDKLKSENPVDELPSFPDQDINETSLSKLPGIGQITTNIPILTPTPIPTLSEISSFPVNVGEKDELPPLSPSESPFPEFSPPPADTNPPQVVSIHPRTGAVEVSMNVQIEIHFDEPIQSGPTFQTIALTDQLLKPVQCDVEILGTVLFIKPGLNLEAKTTYQAILPQQSLMDMYGNSLTDNLIFTFTTMGPPPMSTVSLPFIGGKSQEIINIPIYFNGSQKVTHIETLLIFEPNLLDFLGISSGEINTNWLTQAEIEDVGQVRLDITQTNGRKLIKERGSIATLQFRVISREKTPFQSELILEKLKLFDQNQTILPGTVLNGMFYLVGSESDGSSDITETQTPIPPSLPVQVDLADMVVEPTSLLNGKVGKEYAFKAILDKVPASIKNIKFQWNFGDGSKIQDSSQGEMSHAFTRPGPYEVTVKAFNRNNGQMIALKKIKVEIIQDPLVPSAKNSNQSQDKTFTHREKFTNGKLKVQYTYFVRPDGTQVKNGLETSWYENGKKKSEGEYQNGKKVGVWVSWYDNGVIGQKGTYQNDEKIGLWVKNYRNGNKESEGHYQNDRKEGSWKKWYENGKLWAEFECKNDQIIPGSYVENRP</sequence>
<dbReference type="Gene3D" id="2.60.40.10">
    <property type="entry name" value="Immunoglobulins"/>
    <property type="match status" value="1"/>
</dbReference>
<dbReference type="PANTHER" id="PTHR33706:SF1">
    <property type="entry name" value="TPR REPEAT PROTEIN"/>
    <property type="match status" value="1"/>
</dbReference>
<keyword evidence="6" id="KW-1185">Reference proteome</keyword>
<dbReference type="CDD" id="cd00146">
    <property type="entry name" value="PKD"/>
    <property type="match status" value="1"/>
</dbReference>
<dbReference type="InterPro" id="IPR032812">
    <property type="entry name" value="SbsA_Ig"/>
</dbReference>
<dbReference type="GO" id="GO:0030246">
    <property type="term" value="F:carbohydrate binding"/>
    <property type="evidence" value="ECO:0007669"/>
    <property type="project" value="InterPro"/>
</dbReference>
<dbReference type="SUPFAM" id="SSF49384">
    <property type="entry name" value="Carbohydrate-binding domain"/>
    <property type="match status" value="1"/>
</dbReference>
<dbReference type="InterPro" id="IPR035986">
    <property type="entry name" value="PKD_dom_sf"/>
</dbReference>
<dbReference type="Pfam" id="PF00963">
    <property type="entry name" value="Cohesin"/>
    <property type="match status" value="1"/>
</dbReference>
<feature type="transmembrane region" description="Helical" evidence="3">
    <location>
        <begin position="12"/>
        <end position="32"/>
    </location>
</feature>
<dbReference type="SMART" id="SM00089">
    <property type="entry name" value="PKD"/>
    <property type="match status" value="1"/>
</dbReference>
<dbReference type="Proteomes" id="UP000594463">
    <property type="component" value="Chromosome"/>
</dbReference>
<reference evidence="5 6" key="1">
    <citation type="journal article" date="2021" name="Nat. Commun.">
        <title>Isolation of a member of the candidate phylum Atribacteria reveals a unique cell membrane structure.</title>
        <authorList>
            <person name="Taiki K."/>
            <person name="Nobu M.K."/>
            <person name="Kusada H."/>
            <person name="Meng X.-Y."/>
            <person name="Hosoki N."/>
            <person name="Uematsu K."/>
            <person name="Yoshioka H."/>
            <person name="Kamagata Y."/>
            <person name="Tamaki H."/>
        </authorList>
    </citation>
    <scope>NUCLEOTIDE SEQUENCE [LARGE SCALE GENOMIC DNA]</scope>
    <source>
        <strain evidence="5 6">RT761</strain>
    </source>
</reference>
<dbReference type="Pfam" id="PF13205">
    <property type="entry name" value="Big_5"/>
    <property type="match status" value="1"/>
</dbReference>
<dbReference type="Pfam" id="PF00801">
    <property type="entry name" value="PKD"/>
    <property type="match status" value="1"/>
</dbReference>
<keyword evidence="3" id="KW-0472">Membrane</keyword>
<dbReference type="Gene3D" id="2.60.40.680">
    <property type="match status" value="1"/>
</dbReference>
<proteinExistence type="predicted"/>
<dbReference type="SUPFAM" id="SSF82185">
    <property type="entry name" value="Histone H3 K4-specific methyltransferase SET7/9 N-terminal domain"/>
    <property type="match status" value="1"/>
</dbReference>
<evidence type="ECO:0000256" key="2">
    <source>
        <dbReference type="SAM" id="MobiDB-lite"/>
    </source>
</evidence>
<dbReference type="InterPro" id="IPR000601">
    <property type="entry name" value="PKD_dom"/>
</dbReference>
<dbReference type="GO" id="GO:0000272">
    <property type="term" value="P:polysaccharide catabolic process"/>
    <property type="evidence" value="ECO:0007669"/>
    <property type="project" value="InterPro"/>
</dbReference>
<dbReference type="InterPro" id="IPR008965">
    <property type="entry name" value="CBM2/CBM3_carb-bd_dom_sf"/>
</dbReference>
<evidence type="ECO:0000256" key="3">
    <source>
        <dbReference type="SAM" id="Phobius"/>
    </source>
</evidence>
<dbReference type="AlphaFoldDB" id="A0A7T1F4H1"/>
<dbReference type="KEGG" id="alam:RT761_02789"/>
<dbReference type="EMBL" id="CP065383">
    <property type="protein sequence ID" value="QPM69556.1"/>
    <property type="molecule type" value="Genomic_DNA"/>
</dbReference>
<organism evidence="5 6">
    <name type="scientific">Atribacter laminatus</name>
    <dbReference type="NCBI Taxonomy" id="2847778"/>
    <lineage>
        <taxon>Bacteria</taxon>
        <taxon>Pseudomonadati</taxon>
        <taxon>Atribacterota</taxon>
        <taxon>Atribacteria</taxon>
        <taxon>Atribacterales</taxon>
        <taxon>Atribacteraceae</taxon>
        <taxon>Atribacter</taxon>
    </lineage>
</organism>
<gene>
    <name evidence="5" type="ORF">RT761_02789</name>
</gene>
<name>A0A7T1F4H1_ATRLM</name>
<keyword evidence="3" id="KW-1133">Transmembrane helix</keyword>
<evidence type="ECO:0000313" key="6">
    <source>
        <dbReference type="Proteomes" id="UP000594463"/>
    </source>
</evidence>
<feature type="region of interest" description="Disordered" evidence="2">
    <location>
        <begin position="209"/>
        <end position="234"/>
    </location>
</feature>
<keyword evidence="1" id="KW-0732">Signal</keyword>
<dbReference type="InterPro" id="IPR013783">
    <property type="entry name" value="Ig-like_fold"/>
</dbReference>
<dbReference type="PROSITE" id="PS50093">
    <property type="entry name" value="PKD"/>
    <property type="match status" value="1"/>
</dbReference>
<evidence type="ECO:0000313" key="5">
    <source>
        <dbReference type="EMBL" id="QPM69556.1"/>
    </source>
</evidence>
<keyword evidence="3" id="KW-0812">Transmembrane</keyword>